<name>A0A5D0XTK8_9MICC</name>
<keyword evidence="2" id="KW-0808">Transferase</keyword>
<dbReference type="AlphaFoldDB" id="A0A5D0XTK8"/>
<sequence length="143" mass="15648">MPVHDVGPAEAQQIKGDETVDGFHPPDPLPVFGLLLLKVVGYVDLHDADPRDKELGFLVGPSHRWVHGLGRRLAEAGLAYGLGELSLDRIWAEAPEANTASVSILRSLGMSETGRGAPGQFLQIDSYQLQFRISRQEWLQGPK</sequence>
<dbReference type="OrthoDB" id="9795206at2"/>
<comment type="caution">
    <text evidence="2">The sequence shown here is derived from an EMBL/GenBank/DDBJ whole genome shotgun (WGS) entry which is preliminary data.</text>
</comment>
<dbReference type="InterPro" id="IPR000182">
    <property type="entry name" value="GNAT_dom"/>
</dbReference>
<organism evidence="2 3">
    <name type="scientific">Arthrobacter echini</name>
    <dbReference type="NCBI Taxonomy" id="1529066"/>
    <lineage>
        <taxon>Bacteria</taxon>
        <taxon>Bacillati</taxon>
        <taxon>Actinomycetota</taxon>
        <taxon>Actinomycetes</taxon>
        <taxon>Micrococcales</taxon>
        <taxon>Micrococcaceae</taxon>
        <taxon>Arthrobacter</taxon>
    </lineage>
</organism>
<dbReference type="RefSeq" id="WP_148600935.1">
    <property type="nucleotide sequence ID" value="NZ_VSLD01000003.1"/>
</dbReference>
<dbReference type="GO" id="GO:0016747">
    <property type="term" value="F:acyltransferase activity, transferring groups other than amino-acyl groups"/>
    <property type="evidence" value="ECO:0007669"/>
    <property type="project" value="InterPro"/>
</dbReference>
<protein>
    <submittedName>
        <fullName evidence="2">GNAT family N-acetyltransferase</fullName>
    </submittedName>
</protein>
<dbReference type="Pfam" id="PF13302">
    <property type="entry name" value="Acetyltransf_3"/>
    <property type="match status" value="1"/>
</dbReference>
<feature type="domain" description="N-acetyltransferase" evidence="1">
    <location>
        <begin position="1"/>
        <end position="134"/>
    </location>
</feature>
<evidence type="ECO:0000259" key="1">
    <source>
        <dbReference type="PROSITE" id="PS51186"/>
    </source>
</evidence>
<keyword evidence="3" id="KW-1185">Reference proteome</keyword>
<dbReference type="Gene3D" id="3.40.630.30">
    <property type="match status" value="1"/>
</dbReference>
<dbReference type="PROSITE" id="PS51186">
    <property type="entry name" value="GNAT"/>
    <property type="match status" value="1"/>
</dbReference>
<dbReference type="EMBL" id="VSLD01000003">
    <property type="protein sequence ID" value="TYC99152.1"/>
    <property type="molecule type" value="Genomic_DNA"/>
</dbReference>
<dbReference type="Proteomes" id="UP000323410">
    <property type="component" value="Unassembled WGS sequence"/>
</dbReference>
<accession>A0A5D0XTK8</accession>
<evidence type="ECO:0000313" key="3">
    <source>
        <dbReference type="Proteomes" id="UP000323410"/>
    </source>
</evidence>
<evidence type="ECO:0000313" key="2">
    <source>
        <dbReference type="EMBL" id="TYC99152.1"/>
    </source>
</evidence>
<dbReference type="SUPFAM" id="SSF55729">
    <property type="entry name" value="Acyl-CoA N-acyltransferases (Nat)"/>
    <property type="match status" value="1"/>
</dbReference>
<reference evidence="2 3" key="1">
    <citation type="submission" date="2019-08" db="EMBL/GenBank/DDBJ databases">
        <title>Genone of Arthrobacter echini P9.</title>
        <authorList>
            <person name="Bowman J.P."/>
        </authorList>
    </citation>
    <scope>NUCLEOTIDE SEQUENCE [LARGE SCALE GENOMIC DNA]</scope>
    <source>
        <strain evidence="2 3">P9</strain>
    </source>
</reference>
<dbReference type="InterPro" id="IPR016181">
    <property type="entry name" value="Acyl_CoA_acyltransferase"/>
</dbReference>
<gene>
    <name evidence="2" type="ORF">FQ377_09230</name>
</gene>
<proteinExistence type="predicted"/>